<evidence type="ECO:0000256" key="6">
    <source>
        <dbReference type="ARBA" id="ARBA00023136"/>
    </source>
</evidence>
<dbReference type="Pfam" id="PF21088">
    <property type="entry name" value="MS_channel_1st"/>
    <property type="match status" value="1"/>
</dbReference>
<dbReference type="SUPFAM" id="SSF82861">
    <property type="entry name" value="Mechanosensitive channel protein MscS (YggB), transmembrane region"/>
    <property type="match status" value="1"/>
</dbReference>
<dbReference type="InterPro" id="IPR011014">
    <property type="entry name" value="MscS_channel_TM-2"/>
</dbReference>
<keyword evidence="12" id="KW-1185">Reference proteome</keyword>
<dbReference type="InterPro" id="IPR023408">
    <property type="entry name" value="MscS_beta-dom_sf"/>
</dbReference>
<dbReference type="Gene3D" id="3.30.70.100">
    <property type="match status" value="1"/>
</dbReference>
<evidence type="ECO:0000259" key="9">
    <source>
        <dbReference type="Pfam" id="PF21082"/>
    </source>
</evidence>
<dbReference type="SUPFAM" id="SSF50182">
    <property type="entry name" value="Sm-like ribonucleoproteins"/>
    <property type="match status" value="1"/>
</dbReference>
<evidence type="ECO:0000256" key="1">
    <source>
        <dbReference type="ARBA" id="ARBA00004651"/>
    </source>
</evidence>
<comment type="subcellular location">
    <subcellularLocation>
        <location evidence="1">Cell membrane</location>
        <topology evidence="1">Multi-pass membrane protein</topology>
    </subcellularLocation>
</comment>
<dbReference type="Pfam" id="PF21082">
    <property type="entry name" value="MS_channel_3rd"/>
    <property type="match status" value="1"/>
</dbReference>
<dbReference type="InterPro" id="IPR010920">
    <property type="entry name" value="LSM_dom_sf"/>
</dbReference>
<feature type="transmembrane region" description="Helical" evidence="7">
    <location>
        <begin position="17"/>
        <end position="35"/>
    </location>
</feature>
<evidence type="ECO:0000313" key="11">
    <source>
        <dbReference type="EMBL" id="MFD0999870.1"/>
    </source>
</evidence>
<comment type="caution">
    <text evidence="11">The sequence shown here is derived from an EMBL/GenBank/DDBJ whole genome shotgun (WGS) entry which is preliminary data.</text>
</comment>
<dbReference type="Gene3D" id="2.30.30.60">
    <property type="match status" value="1"/>
</dbReference>
<evidence type="ECO:0000259" key="10">
    <source>
        <dbReference type="Pfam" id="PF21088"/>
    </source>
</evidence>
<dbReference type="Pfam" id="PF00924">
    <property type="entry name" value="MS_channel_2nd"/>
    <property type="match status" value="1"/>
</dbReference>
<dbReference type="Gene3D" id="1.10.287.1260">
    <property type="match status" value="1"/>
</dbReference>
<dbReference type="Proteomes" id="UP001597112">
    <property type="component" value="Unassembled WGS sequence"/>
</dbReference>
<keyword evidence="6 7" id="KW-0472">Membrane</keyword>
<feature type="domain" description="Mechanosensitive ion channel MscS" evidence="8">
    <location>
        <begin position="179"/>
        <end position="246"/>
    </location>
</feature>
<feature type="domain" description="Mechanosensitive ion channel transmembrane helices 2/3" evidence="10">
    <location>
        <begin position="138"/>
        <end position="178"/>
    </location>
</feature>
<sequence>MNEFLKQEYFHNTVQDYLIAAAIIFFGLAAVKLFKQTLLRQLKKFSDRTSNRGDNFIIDSIDRFGVPALYYFIIYAGLNYLQLSVKTEQVLRIATAVVITFFVLRLLSSTILLILQSYIRQQENGEEKVKQLAGVMLLVNIVVWVLGIVFLIDNLGYNVTTIITGLGIGGIAVALAAQNILGDLFNYFVIFFDRPFEVGDFIVVDDKLGSIEYIGLKTTRLRSLSGEQIVIGNANLTNSRIHNFKRQVNRRVVFTFNIDYKTTIEKIKTIPGMVRSIIEQQQPVRFDRAHFASFGDWSLRFEVVYFVLDPDYNKYMDIQQNINIQLYEALQKDEIYFVNTLHVSTAPSPPEPDTDTHVNNHMQNREKETTLQS</sequence>
<feature type="transmembrane region" description="Helical" evidence="7">
    <location>
        <begin position="135"/>
        <end position="152"/>
    </location>
</feature>
<dbReference type="InterPro" id="IPR049278">
    <property type="entry name" value="MS_channel_C"/>
</dbReference>
<dbReference type="InterPro" id="IPR011066">
    <property type="entry name" value="MscS_channel_C_sf"/>
</dbReference>
<comment type="similarity">
    <text evidence="2">Belongs to the MscS (TC 1.A.23) family.</text>
</comment>
<keyword evidence="3" id="KW-1003">Cell membrane</keyword>
<evidence type="ECO:0000256" key="5">
    <source>
        <dbReference type="ARBA" id="ARBA00022989"/>
    </source>
</evidence>
<evidence type="ECO:0000259" key="8">
    <source>
        <dbReference type="Pfam" id="PF00924"/>
    </source>
</evidence>
<name>A0ABW3K358_9BACT</name>
<feature type="transmembrane region" description="Helical" evidence="7">
    <location>
        <begin position="56"/>
        <end position="78"/>
    </location>
</feature>
<organism evidence="11 12">
    <name type="scientific">Ohtaekwangia kribbensis</name>
    <dbReference type="NCBI Taxonomy" id="688913"/>
    <lineage>
        <taxon>Bacteria</taxon>
        <taxon>Pseudomonadati</taxon>
        <taxon>Bacteroidota</taxon>
        <taxon>Cytophagia</taxon>
        <taxon>Cytophagales</taxon>
        <taxon>Fulvivirgaceae</taxon>
        <taxon>Ohtaekwangia</taxon>
    </lineage>
</organism>
<dbReference type="PANTHER" id="PTHR30566">
    <property type="entry name" value="YNAI-RELATED MECHANOSENSITIVE ION CHANNEL"/>
    <property type="match status" value="1"/>
</dbReference>
<keyword evidence="4 7" id="KW-0812">Transmembrane</keyword>
<feature type="transmembrane region" description="Helical" evidence="7">
    <location>
        <begin position="90"/>
        <end position="115"/>
    </location>
</feature>
<dbReference type="PANTHER" id="PTHR30566:SF25">
    <property type="entry name" value="INNER MEMBRANE PROTEIN"/>
    <property type="match status" value="1"/>
</dbReference>
<reference evidence="12" key="1">
    <citation type="journal article" date="2019" name="Int. J. Syst. Evol. Microbiol.">
        <title>The Global Catalogue of Microorganisms (GCM) 10K type strain sequencing project: providing services to taxonomists for standard genome sequencing and annotation.</title>
        <authorList>
            <consortium name="The Broad Institute Genomics Platform"/>
            <consortium name="The Broad Institute Genome Sequencing Center for Infectious Disease"/>
            <person name="Wu L."/>
            <person name="Ma J."/>
        </authorList>
    </citation>
    <scope>NUCLEOTIDE SEQUENCE [LARGE SCALE GENOMIC DNA]</scope>
    <source>
        <strain evidence="12">CCUG 58938</strain>
    </source>
</reference>
<gene>
    <name evidence="11" type="ORF">ACFQ21_11170</name>
</gene>
<evidence type="ECO:0000256" key="2">
    <source>
        <dbReference type="ARBA" id="ARBA00008017"/>
    </source>
</evidence>
<accession>A0ABW3K358</accession>
<evidence type="ECO:0000256" key="4">
    <source>
        <dbReference type="ARBA" id="ARBA00022692"/>
    </source>
</evidence>
<feature type="domain" description="Mechanosensitive ion channel MscS C-terminal" evidence="9">
    <location>
        <begin position="252"/>
        <end position="335"/>
    </location>
</feature>
<keyword evidence="5 7" id="KW-1133">Transmembrane helix</keyword>
<dbReference type="InterPro" id="IPR006685">
    <property type="entry name" value="MscS_channel_2nd"/>
</dbReference>
<dbReference type="RefSeq" id="WP_377578959.1">
    <property type="nucleotide sequence ID" value="NZ_JBHTKA010000003.1"/>
</dbReference>
<dbReference type="InterPro" id="IPR049142">
    <property type="entry name" value="MS_channel_1st"/>
</dbReference>
<dbReference type="EMBL" id="JBHTKA010000003">
    <property type="protein sequence ID" value="MFD0999870.1"/>
    <property type="molecule type" value="Genomic_DNA"/>
</dbReference>
<dbReference type="SUPFAM" id="SSF82689">
    <property type="entry name" value="Mechanosensitive channel protein MscS (YggB), C-terminal domain"/>
    <property type="match status" value="1"/>
</dbReference>
<evidence type="ECO:0000256" key="7">
    <source>
        <dbReference type="SAM" id="Phobius"/>
    </source>
</evidence>
<evidence type="ECO:0000256" key="3">
    <source>
        <dbReference type="ARBA" id="ARBA00022475"/>
    </source>
</evidence>
<feature type="transmembrane region" description="Helical" evidence="7">
    <location>
        <begin position="158"/>
        <end position="177"/>
    </location>
</feature>
<protein>
    <submittedName>
        <fullName evidence="11">Mechanosensitive ion channel family protein</fullName>
    </submittedName>
</protein>
<proteinExistence type="inferred from homology"/>
<evidence type="ECO:0000313" key="12">
    <source>
        <dbReference type="Proteomes" id="UP001597112"/>
    </source>
</evidence>